<dbReference type="AlphaFoldDB" id="A0A7S3X615"/>
<keyword evidence="1" id="KW-0175">Coiled coil</keyword>
<accession>A0A7S3X615</accession>
<proteinExistence type="predicted"/>
<gene>
    <name evidence="3" type="ORF">SACU0126_LOCUS32220</name>
</gene>
<evidence type="ECO:0000313" key="3">
    <source>
        <dbReference type="EMBL" id="CAE0598580.1"/>
    </source>
</evidence>
<dbReference type="EMBL" id="HBIQ01101456">
    <property type="protein sequence ID" value="CAE0598580.1"/>
    <property type="molecule type" value="Transcribed_RNA"/>
</dbReference>
<feature type="compositionally biased region" description="Polar residues" evidence="2">
    <location>
        <begin position="12"/>
        <end position="21"/>
    </location>
</feature>
<name>A0A7S3X615_9SPIT</name>
<feature type="coiled-coil region" evidence="1">
    <location>
        <begin position="169"/>
        <end position="216"/>
    </location>
</feature>
<organism evidence="3">
    <name type="scientific">Strombidinopsis acuminata</name>
    <dbReference type="NCBI Taxonomy" id="141414"/>
    <lineage>
        <taxon>Eukaryota</taxon>
        <taxon>Sar</taxon>
        <taxon>Alveolata</taxon>
        <taxon>Ciliophora</taxon>
        <taxon>Intramacronucleata</taxon>
        <taxon>Spirotrichea</taxon>
        <taxon>Choreotrichia</taxon>
        <taxon>Choreotrichida</taxon>
        <taxon>Strombidinopsidae</taxon>
        <taxon>Strombidinopsis</taxon>
    </lineage>
</organism>
<reference evidence="3" key="1">
    <citation type="submission" date="2021-01" db="EMBL/GenBank/DDBJ databases">
        <authorList>
            <person name="Corre E."/>
            <person name="Pelletier E."/>
            <person name="Niang G."/>
            <person name="Scheremetjew M."/>
            <person name="Finn R."/>
            <person name="Kale V."/>
            <person name="Holt S."/>
            <person name="Cochrane G."/>
            <person name="Meng A."/>
            <person name="Brown T."/>
            <person name="Cohen L."/>
        </authorList>
    </citation>
    <scope>NUCLEOTIDE SEQUENCE</scope>
    <source>
        <strain evidence="3">SPMC142</strain>
    </source>
</reference>
<evidence type="ECO:0000256" key="2">
    <source>
        <dbReference type="SAM" id="MobiDB-lite"/>
    </source>
</evidence>
<evidence type="ECO:0000256" key="1">
    <source>
        <dbReference type="SAM" id="Coils"/>
    </source>
</evidence>
<protein>
    <submittedName>
        <fullName evidence="3">Uncharacterized protein</fullName>
    </submittedName>
</protein>
<feature type="region of interest" description="Disordered" evidence="2">
    <location>
        <begin position="1"/>
        <end position="42"/>
    </location>
</feature>
<sequence length="248" mass="28551">MAAEREPMRLSRTGSSGKLQRSGNLALGNTTTTLSTTTGEARGPKIPMHLSVDGLTKKKKLSRSTGNLHGFMAEDYHRVRWPLPKMFGEEKYGYSLIDITDNRYVAEMTAMSKKLIRLKYDQQIIDLEWRKTYKALLDAEHRQATLSSNCPAKTKELMKKDVDAAMKYLLELQQQKDMYESTVKEINDRCDAVKALLKKEKDLEDLRLDMETQTKDRIHHESPFWRTKFNIHSQNTMKTAAGVSFDRD</sequence>
<feature type="compositionally biased region" description="Low complexity" evidence="2">
    <location>
        <begin position="22"/>
        <end position="39"/>
    </location>
</feature>